<dbReference type="InterPro" id="IPR029058">
    <property type="entry name" value="AB_hydrolase_fold"/>
</dbReference>
<accession>A0ABV7D0X7</accession>
<evidence type="ECO:0000313" key="3">
    <source>
        <dbReference type="Proteomes" id="UP001595444"/>
    </source>
</evidence>
<dbReference type="SUPFAM" id="SSF53474">
    <property type="entry name" value="alpha/beta-Hydrolases"/>
    <property type="match status" value="1"/>
</dbReference>
<dbReference type="RefSeq" id="WP_194212572.1">
    <property type="nucleotide sequence ID" value="NZ_CP061205.1"/>
</dbReference>
<gene>
    <name evidence="2" type="ORF">ACFOKA_02695</name>
</gene>
<dbReference type="Pfam" id="PF12146">
    <property type="entry name" value="Hydrolase_4"/>
    <property type="match status" value="1"/>
</dbReference>
<dbReference type="InterPro" id="IPR017208">
    <property type="entry name" value="UCP037442_abhydr"/>
</dbReference>
<dbReference type="PIRSF" id="PIRSF037442">
    <property type="entry name" value="UCP037442_abhydr"/>
    <property type="match status" value="1"/>
</dbReference>
<dbReference type="GO" id="GO:0016787">
    <property type="term" value="F:hydrolase activity"/>
    <property type="evidence" value="ECO:0007669"/>
    <property type="project" value="UniProtKB-KW"/>
</dbReference>
<keyword evidence="2" id="KW-0378">Hydrolase</keyword>
<dbReference type="InterPro" id="IPR022742">
    <property type="entry name" value="Hydrolase_4"/>
</dbReference>
<proteinExistence type="predicted"/>
<name>A0ABV7D0X7_9PROT</name>
<dbReference type="Proteomes" id="UP001595444">
    <property type="component" value="Unassembled WGS sequence"/>
</dbReference>
<protein>
    <submittedName>
        <fullName evidence="2">Alpha/beta fold hydrolase</fullName>
    </submittedName>
</protein>
<dbReference type="Gene3D" id="3.40.50.1820">
    <property type="entry name" value="alpha/beta hydrolase"/>
    <property type="match status" value="1"/>
</dbReference>
<dbReference type="EMBL" id="JBHRSL010000002">
    <property type="protein sequence ID" value="MFC3050806.1"/>
    <property type="molecule type" value="Genomic_DNA"/>
</dbReference>
<sequence>MRDKHILQAQNGAEIPVTLYMPQNAPTAVVLFIPALGVKARFYDRTAMGLAEAGVAVVLMEQRGHGDSPYRASRTCDFGYQHYLEEDIPTIRAWVHERFIGTPFYMGGHSLGGHMASMAAGLQPAGIEGIFHIACVFPAYRYYEGKSGFLIRYLCAVIRPVTWLLGYYPGEKIGFGAREFRQLMLDWRHWAVGGDYNFGPYPGLEAKMAAYKGRFLSIEVAGDTFASTAAFHKVRSVMAGTTLTAVQLTSVEQGEFTGHFMWAKKPDGAVQAVLRWLHNKG</sequence>
<evidence type="ECO:0000313" key="2">
    <source>
        <dbReference type="EMBL" id="MFC3050806.1"/>
    </source>
</evidence>
<evidence type="ECO:0000259" key="1">
    <source>
        <dbReference type="Pfam" id="PF12146"/>
    </source>
</evidence>
<keyword evidence="3" id="KW-1185">Reference proteome</keyword>
<feature type="domain" description="Serine aminopeptidase S33" evidence="1">
    <location>
        <begin position="25"/>
        <end position="137"/>
    </location>
</feature>
<organism evidence="2 3">
    <name type="scientific">Kordiimonas pumila</name>
    <dbReference type="NCBI Taxonomy" id="2161677"/>
    <lineage>
        <taxon>Bacteria</taxon>
        <taxon>Pseudomonadati</taxon>
        <taxon>Pseudomonadota</taxon>
        <taxon>Alphaproteobacteria</taxon>
        <taxon>Kordiimonadales</taxon>
        <taxon>Kordiimonadaceae</taxon>
        <taxon>Kordiimonas</taxon>
    </lineage>
</organism>
<reference evidence="3" key="1">
    <citation type="journal article" date="2019" name="Int. J. Syst. Evol. Microbiol.">
        <title>The Global Catalogue of Microorganisms (GCM) 10K type strain sequencing project: providing services to taxonomists for standard genome sequencing and annotation.</title>
        <authorList>
            <consortium name="The Broad Institute Genomics Platform"/>
            <consortium name="The Broad Institute Genome Sequencing Center for Infectious Disease"/>
            <person name="Wu L."/>
            <person name="Ma J."/>
        </authorList>
    </citation>
    <scope>NUCLEOTIDE SEQUENCE [LARGE SCALE GENOMIC DNA]</scope>
    <source>
        <strain evidence="3">KCTC 62164</strain>
    </source>
</reference>
<comment type="caution">
    <text evidence="2">The sequence shown here is derived from an EMBL/GenBank/DDBJ whole genome shotgun (WGS) entry which is preliminary data.</text>
</comment>